<dbReference type="UniPathway" id="UPA00253">
    <property type="reaction ID" value="UER00332"/>
</dbReference>
<comment type="similarity">
    <text evidence="3 11">Belongs to the NadD family.</text>
</comment>
<dbReference type="PANTHER" id="PTHR39321">
    <property type="entry name" value="NICOTINATE-NUCLEOTIDE ADENYLYLTRANSFERASE-RELATED"/>
    <property type="match status" value="1"/>
</dbReference>
<keyword evidence="5 11" id="KW-0808">Transferase</keyword>
<proteinExistence type="inferred from homology"/>
<dbReference type="InterPro" id="IPR005248">
    <property type="entry name" value="NadD/NMNAT"/>
</dbReference>
<evidence type="ECO:0000256" key="6">
    <source>
        <dbReference type="ARBA" id="ARBA00022695"/>
    </source>
</evidence>
<accession>A0A4D6XLV0</accession>
<dbReference type="Proteomes" id="UP000298660">
    <property type="component" value="Chromosome"/>
</dbReference>
<dbReference type="RefSeq" id="WP_158339618.1">
    <property type="nucleotide sequence ID" value="NZ_CP034891.1"/>
</dbReference>
<dbReference type="PANTHER" id="PTHR39321:SF3">
    <property type="entry name" value="PHOSPHOPANTETHEINE ADENYLYLTRANSFERASE"/>
    <property type="match status" value="1"/>
</dbReference>
<evidence type="ECO:0000256" key="11">
    <source>
        <dbReference type="HAMAP-Rule" id="MF_00244"/>
    </source>
</evidence>
<evidence type="ECO:0000256" key="5">
    <source>
        <dbReference type="ARBA" id="ARBA00022679"/>
    </source>
</evidence>
<keyword evidence="8 11" id="KW-0067">ATP-binding</keyword>
<comment type="function">
    <text evidence="1 11">Catalyzes the reversible adenylation of nicotinate mononucleotide (NaMN) to nicotinic acid adenine dinucleotide (NaAD).</text>
</comment>
<dbReference type="EC" id="2.7.7.18" evidence="11"/>
<protein>
    <recommendedName>
        <fullName evidence="11">Probable nicotinate-nucleotide adenylyltransferase</fullName>
        <ecNumber evidence="11">2.7.7.18</ecNumber>
    </recommendedName>
    <alternativeName>
        <fullName evidence="11">Deamido-NAD(+) diphosphorylase</fullName>
    </alternativeName>
    <alternativeName>
        <fullName evidence="11">Deamido-NAD(+) pyrophosphorylase</fullName>
    </alternativeName>
    <alternativeName>
        <fullName evidence="11">Nicotinate mononucleotide adenylyltransferase</fullName>
        <shortName evidence="11">NaMN adenylyltransferase</shortName>
    </alternativeName>
</protein>
<dbReference type="HAMAP" id="MF_00244">
    <property type="entry name" value="NaMN_adenylyltr"/>
    <property type="match status" value="1"/>
</dbReference>
<dbReference type="SUPFAM" id="SSF52374">
    <property type="entry name" value="Nucleotidylyl transferase"/>
    <property type="match status" value="1"/>
</dbReference>
<evidence type="ECO:0000256" key="4">
    <source>
        <dbReference type="ARBA" id="ARBA00022642"/>
    </source>
</evidence>
<keyword evidence="4 11" id="KW-0662">Pyridine nucleotide biosynthesis</keyword>
<dbReference type="Gene3D" id="3.40.50.620">
    <property type="entry name" value="HUPs"/>
    <property type="match status" value="1"/>
</dbReference>
<evidence type="ECO:0000259" key="12">
    <source>
        <dbReference type="Pfam" id="PF01467"/>
    </source>
</evidence>
<dbReference type="NCBIfam" id="TIGR00125">
    <property type="entry name" value="cyt_tran_rel"/>
    <property type="match status" value="1"/>
</dbReference>
<evidence type="ECO:0000256" key="1">
    <source>
        <dbReference type="ARBA" id="ARBA00002324"/>
    </source>
</evidence>
<comment type="catalytic activity">
    <reaction evidence="10 11">
        <text>nicotinate beta-D-ribonucleotide + ATP + H(+) = deamido-NAD(+) + diphosphate</text>
        <dbReference type="Rhea" id="RHEA:22860"/>
        <dbReference type="ChEBI" id="CHEBI:15378"/>
        <dbReference type="ChEBI" id="CHEBI:30616"/>
        <dbReference type="ChEBI" id="CHEBI:33019"/>
        <dbReference type="ChEBI" id="CHEBI:57502"/>
        <dbReference type="ChEBI" id="CHEBI:58437"/>
        <dbReference type="EC" id="2.7.7.18"/>
    </reaction>
</comment>
<evidence type="ECO:0000256" key="10">
    <source>
        <dbReference type="ARBA" id="ARBA00048721"/>
    </source>
</evidence>
<evidence type="ECO:0000256" key="8">
    <source>
        <dbReference type="ARBA" id="ARBA00022840"/>
    </source>
</evidence>
<sequence length="217" mass="25590">MEKLHAIFGGNFDPIHYGHIYSAEKLAKEISIEKIIFLPNNCPPHRDKTKTSIIDKIKMIKLAIQNNPLFQISYLETKKNNFFYTIDTLKKIRKTISYSRPLCFIIGEDNLKKFYLWKDWKKILLYCHLLICPRKHKKNDIIKNNNEFKNWIYSNTVYDFNLLHQKSFGLIFFSKTSLINISSSKIRKNYSTGVSSCALLPSIVNNYILSKKLYCYN</sequence>
<evidence type="ECO:0000256" key="7">
    <source>
        <dbReference type="ARBA" id="ARBA00022741"/>
    </source>
</evidence>
<dbReference type="Pfam" id="PF01467">
    <property type="entry name" value="CTP_transf_like"/>
    <property type="match status" value="1"/>
</dbReference>
<dbReference type="NCBIfam" id="TIGR00482">
    <property type="entry name" value="nicotinate (nicotinamide) nucleotide adenylyltransferase"/>
    <property type="match status" value="1"/>
</dbReference>
<dbReference type="NCBIfam" id="NF000839">
    <property type="entry name" value="PRK00071.1-1"/>
    <property type="match status" value="1"/>
</dbReference>
<evidence type="ECO:0000256" key="3">
    <source>
        <dbReference type="ARBA" id="ARBA00009014"/>
    </source>
</evidence>
<dbReference type="AlphaFoldDB" id="A0A4D6XLV0"/>
<dbReference type="CDD" id="cd02165">
    <property type="entry name" value="NMNAT"/>
    <property type="match status" value="1"/>
</dbReference>
<organism evidence="13 14">
    <name type="scientific">Buchnera aphidicola</name>
    <name type="common">Acyrthosiphon lactucae</name>
    <dbReference type="NCBI Taxonomy" id="1241832"/>
    <lineage>
        <taxon>Bacteria</taxon>
        <taxon>Pseudomonadati</taxon>
        <taxon>Pseudomonadota</taxon>
        <taxon>Gammaproteobacteria</taxon>
        <taxon>Enterobacterales</taxon>
        <taxon>Erwiniaceae</taxon>
        <taxon>Buchnera</taxon>
    </lineage>
</organism>
<comment type="pathway">
    <text evidence="2 11">Cofactor biosynthesis; NAD(+) biosynthesis; deamido-NAD(+) from nicotinate D-ribonucleotide: step 1/1.</text>
</comment>
<dbReference type="GO" id="GO:0004515">
    <property type="term" value="F:nicotinate-nucleotide adenylyltransferase activity"/>
    <property type="evidence" value="ECO:0007669"/>
    <property type="project" value="UniProtKB-UniRule"/>
</dbReference>
<evidence type="ECO:0000313" key="13">
    <source>
        <dbReference type="EMBL" id="QCI17832.1"/>
    </source>
</evidence>
<dbReference type="OrthoDB" id="5295945at2"/>
<evidence type="ECO:0000313" key="14">
    <source>
        <dbReference type="Proteomes" id="UP000298660"/>
    </source>
</evidence>
<gene>
    <name evidence="11" type="primary">nadD</name>
    <name evidence="13" type="ORF">D9V61_02260</name>
</gene>
<reference evidence="13 14" key="2">
    <citation type="submission" date="2019-05" db="EMBL/GenBank/DDBJ databases">
        <title>Genome evolution of the obligate endosymbiont Buchnera aphidicola.</title>
        <authorList>
            <person name="Moran N.A."/>
        </authorList>
    </citation>
    <scope>NUCLEOTIDE SEQUENCE [LARGE SCALE GENOMIC DNA]</scope>
    <source>
        <strain evidence="13 14">Ala</strain>
    </source>
</reference>
<dbReference type="InterPro" id="IPR004821">
    <property type="entry name" value="Cyt_trans-like"/>
</dbReference>
<name>A0A4D6XLV0_9GAMM</name>
<evidence type="ECO:0000256" key="9">
    <source>
        <dbReference type="ARBA" id="ARBA00023027"/>
    </source>
</evidence>
<evidence type="ECO:0000256" key="2">
    <source>
        <dbReference type="ARBA" id="ARBA00005019"/>
    </source>
</evidence>
<dbReference type="EMBL" id="CP034891">
    <property type="protein sequence ID" value="QCI17832.1"/>
    <property type="molecule type" value="Genomic_DNA"/>
</dbReference>
<dbReference type="GO" id="GO:0005524">
    <property type="term" value="F:ATP binding"/>
    <property type="evidence" value="ECO:0007669"/>
    <property type="project" value="UniProtKB-KW"/>
</dbReference>
<dbReference type="InterPro" id="IPR014729">
    <property type="entry name" value="Rossmann-like_a/b/a_fold"/>
</dbReference>
<dbReference type="GO" id="GO:0009435">
    <property type="term" value="P:NAD+ biosynthetic process"/>
    <property type="evidence" value="ECO:0007669"/>
    <property type="project" value="UniProtKB-UniRule"/>
</dbReference>
<reference evidence="13 14" key="1">
    <citation type="submission" date="2018-12" db="EMBL/GenBank/DDBJ databases">
        <authorList>
            <person name="Chong R.A."/>
        </authorList>
    </citation>
    <scope>NUCLEOTIDE SEQUENCE [LARGE SCALE GENOMIC DNA]</scope>
    <source>
        <strain evidence="13 14">Ala</strain>
    </source>
</reference>
<keyword evidence="7 11" id="KW-0547">Nucleotide-binding</keyword>
<feature type="domain" description="Cytidyltransferase-like" evidence="12">
    <location>
        <begin position="7"/>
        <end position="188"/>
    </location>
</feature>
<keyword evidence="6 11" id="KW-0548">Nucleotidyltransferase</keyword>
<keyword evidence="9 11" id="KW-0520">NAD</keyword>